<dbReference type="GO" id="GO:0043657">
    <property type="term" value="C:host cell"/>
    <property type="evidence" value="ECO:0007669"/>
    <property type="project" value="UniProtKB-SubCell"/>
</dbReference>
<comment type="subcellular location">
    <subcellularLocation>
        <location evidence="1">Host cell</location>
    </subcellularLocation>
    <subcellularLocation>
        <location evidence="2">Secreted</location>
    </subcellularLocation>
</comment>
<feature type="non-terminal residue" evidence="5">
    <location>
        <position position="103"/>
    </location>
</feature>
<evidence type="ECO:0000313" key="5">
    <source>
        <dbReference type="EMBL" id="KIK25621.1"/>
    </source>
</evidence>
<dbReference type="Proteomes" id="UP000054018">
    <property type="component" value="Unassembled WGS sequence"/>
</dbReference>
<keyword evidence="3" id="KW-0964">Secreted</keyword>
<evidence type="ECO:0000313" key="6">
    <source>
        <dbReference type="Proteomes" id="UP000054018"/>
    </source>
</evidence>
<dbReference type="AlphaFoldDB" id="A0A0C9Z8I9"/>
<feature type="non-terminal residue" evidence="5">
    <location>
        <position position="1"/>
    </location>
</feature>
<keyword evidence="6" id="KW-1185">Reference proteome</keyword>
<proteinExistence type="predicted"/>
<protein>
    <recommendedName>
        <fullName evidence="4">Crinkler effector protein N-terminal domain-containing protein</fullName>
    </recommendedName>
</protein>
<evidence type="ECO:0000256" key="2">
    <source>
        <dbReference type="ARBA" id="ARBA00004613"/>
    </source>
</evidence>
<dbReference type="EMBL" id="KN833706">
    <property type="protein sequence ID" value="KIK25621.1"/>
    <property type="molecule type" value="Genomic_DNA"/>
</dbReference>
<evidence type="ECO:0000256" key="1">
    <source>
        <dbReference type="ARBA" id="ARBA00004340"/>
    </source>
</evidence>
<dbReference type="InterPro" id="IPR045379">
    <property type="entry name" value="Crinkler_N"/>
</dbReference>
<feature type="domain" description="Crinkler effector protein N-terminal" evidence="4">
    <location>
        <begin position="1"/>
        <end position="93"/>
    </location>
</feature>
<reference evidence="5 6" key="1">
    <citation type="submission" date="2014-04" db="EMBL/GenBank/DDBJ databases">
        <authorList>
            <consortium name="DOE Joint Genome Institute"/>
            <person name="Kuo A."/>
            <person name="Kohler A."/>
            <person name="Costa M.D."/>
            <person name="Nagy L.G."/>
            <person name="Floudas D."/>
            <person name="Copeland A."/>
            <person name="Barry K.W."/>
            <person name="Cichocki N."/>
            <person name="Veneault-Fourrey C."/>
            <person name="LaButti K."/>
            <person name="Lindquist E.A."/>
            <person name="Lipzen A."/>
            <person name="Lundell T."/>
            <person name="Morin E."/>
            <person name="Murat C."/>
            <person name="Sun H."/>
            <person name="Tunlid A."/>
            <person name="Henrissat B."/>
            <person name="Grigoriev I.V."/>
            <person name="Hibbett D.S."/>
            <person name="Martin F."/>
            <person name="Nordberg H.P."/>
            <person name="Cantor M.N."/>
            <person name="Hua S.X."/>
        </authorList>
    </citation>
    <scope>NUCLEOTIDE SEQUENCE [LARGE SCALE GENOMIC DNA]</scope>
    <source>
        <strain evidence="5 6">441</strain>
    </source>
</reference>
<reference evidence="6" key="2">
    <citation type="submission" date="2015-01" db="EMBL/GenBank/DDBJ databases">
        <title>Evolutionary Origins and Diversification of the Mycorrhizal Mutualists.</title>
        <authorList>
            <consortium name="DOE Joint Genome Institute"/>
            <consortium name="Mycorrhizal Genomics Consortium"/>
            <person name="Kohler A."/>
            <person name="Kuo A."/>
            <person name="Nagy L.G."/>
            <person name="Floudas D."/>
            <person name="Copeland A."/>
            <person name="Barry K.W."/>
            <person name="Cichocki N."/>
            <person name="Veneault-Fourrey C."/>
            <person name="LaButti K."/>
            <person name="Lindquist E.A."/>
            <person name="Lipzen A."/>
            <person name="Lundell T."/>
            <person name="Morin E."/>
            <person name="Murat C."/>
            <person name="Riley R."/>
            <person name="Ohm R."/>
            <person name="Sun H."/>
            <person name="Tunlid A."/>
            <person name="Henrissat B."/>
            <person name="Grigoriev I.V."/>
            <person name="Hibbett D.S."/>
            <person name="Martin F."/>
        </authorList>
    </citation>
    <scope>NUCLEOTIDE SEQUENCE [LARGE SCALE GENOMIC DNA]</scope>
    <source>
        <strain evidence="6">441</strain>
    </source>
</reference>
<dbReference type="Pfam" id="PF20147">
    <property type="entry name" value="Crinkler"/>
    <property type="match status" value="1"/>
</dbReference>
<name>A0A0C9Z8I9_9AGAM</name>
<sequence length="103" mass="11736">TLLCWVRGEDVKTVFEVEISKEVNVGKLKAALKRENPGTFKDVDAKNLEIYPLFVPSGADYLDEFGKWRLHGKSPLRITQKLSSVFPRTQDGEWVVVVNYRAP</sequence>
<accession>A0A0C9Z8I9</accession>
<evidence type="ECO:0000256" key="3">
    <source>
        <dbReference type="ARBA" id="ARBA00022525"/>
    </source>
</evidence>
<dbReference type="HOGENOM" id="CLU_2270203_0_0_1"/>
<gene>
    <name evidence="5" type="ORF">PISMIDRAFT_68426</name>
</gene>
<dbReference type="GO" id="GO:0005576">
    <property type="term" value="C:extracellular region"/>
    <property type="evidence" value="ECO:0007669"/>
    <property type="project" value="UniProtKB-SubCell"/>
</dbReference>
<evidence type="ECO:0000259" key="4">
    <source>
        <dbReference type="Pfam" id="PF20147"/>
    </source>
</evidence>
<dbReference type="OrthoDB" id="2665332at2759"/>
<organism evidence="5 6">
    <name type="scientific">Pisolithus microcarpus 441</name>
    <dbReference type="NCBI Taxonomy" id="765257"/>
    <lineage>
        <taxon>Eukaryota</taxon>
        <taxon>Fungi</taxon>
        <taxon>Dikarya</taxon>
        <taxon>Basidiomycota</taxon>
        <taxon>Agaricomycotina</taxon>
        <taxon>Agaricomycetes</taxon>
        <taxon>Agaricomycetidae</taxon>
        <taxon>Boletales</taxon>
        <taxon>Sclerodermatineae</taxon>
        <taxon>Pisolithaceae</taxon>
        <taxon>Pisolithus</taxon>
    </lineage>
</organism>